<reference evidence="1 2" key="1">
    <citation type="journal article" date="2017" name="Environ. Microbiol.">
        <title>Decay of the glycolytic pathway and adaptation to intranuclear parasitism within Enterocytozoonidae microsporidia.</title>
        <authorList>
            <person name="Wiredu Boakye D."/>
            <person name="Jaroenlak P."/>
            <person name="Prachumwat A."/>
            <person name="Williams T.A."/>
            <person name="Bateman K.S."/>
            <person name="Itsathitphaisarn O."/>
            <person name="Sritunyalucksana K."/>
            <person name="Paszkiewicz K.H."/>
            <person name="Moore K.A."/>
            <person name="Stentiford G.D."/>
            <person name="Williams B.A."/>
        </authorList>
    </citation>
    <scope>NUCLEOTIDE SEQUENCE [LARGE SCALE GENOMIC DNA]</scope>
    <source>
        <strain evidence="1 2">GB1</strain>
    </source>
</reference>
<protein>
    <submittedName>
        <fullName evidence="1">Uncharacterized protein</fullName>
    </submittedName>
</protein>
<name>A0A1Y1S8T2_9MICR</name>
<keyword evidence="2" id="KW-1185">Reference proteome</keyword>
<evidence type="ECO:0000313" key="1">
    <source>
        <dbReference type="EMBL" id="ORD94606.1"/>
    </source>
</evidence>
<proteinExistence type="predicted"/>
<dbReference type="Proteomes" id="UP000192639">
    <property type="component" value="Unassembled WGS sequence"/>
</dbReference>
<dbReference type="EMBL" id="LWDP01000014">
    <property type="protein sequence ID" value="ORD94606.1"/>
    <property type="molecule type" value="Genomic_DNA"/>
</dbReference>
<evidence type="ECO:0000313" key="2">
    <source>
        <dbReference type="Proteomes" id="UP000192639"/>
    </source>
</evidence>
<gene>
    <name evidence="1" type="ORF">ECANGB1_388</name>
</gene>
<comment type="caution">
    <text evidence="1">The sequence shown here is derived from an EMBL/GenBank/DDBJ whole genome shotgun (WGS) entry which is preliminary data.</text>
</comment>
<organism evidence="1 2">
    <name type="scientific">Enterospora canceri</name>
    <dbReference type="NCBI Taxonomy" id="1081671"/>
    <lineage>
        <taxon>Eukaryota</taxon>
        <taxon>Fungi</taxon>
        <taxon>Fungi incertae sedis</taxon>
        <taxon>Microsporidia</taxon>
        <taxon>Enterocytozoonidae</taxon>
        <taxon>Enterospora</taxon>
    </lineage>
</organism>
<dbReference type="VEuPathDB" id="MicrosporidiaDB:ECANGB1_388"/>
<accession>A0A1Y1S8T2</accession>
<dbReference type="AlphaFoldDB" id="A0A1Y1S8T2"/>
<sequence>MAVLREIFTKLAESDLLEVSDDSSDSSELKDPFNYPTYTRVVAESVKFSLTDFYSIITNGILLHSSNSQFILFEYYRSSNKGSRIELLNFMLNRVHYGIEDRSKSVTWEAGLFATFVARNRMIYADFGAEFINKLIKAFLRVVTDGGCINGSIIGYYLYMTIYYDGVYEETGIDEEVMAEAVTKGVVISDGIYAEYRKKNSGVIMSSGSTRMEYPFDRPNDERVFERIREMYREYGGD</sequence>